<dbReference type="Gene3D" id="1.10.510.10">
    <property type="entry name" value="Transferase(Phosphotransferase) domain 1"/>
    <property type="match status" value="1"/>
</dbReference>
<accession>A0A413RMF8</accession>
<dbReference type="SUPFAM" id="SSF56112">
    <property type="entry name" value="Protein kinase-like (PK-like)"/>
    <property type="match status" value="1"/>
</dbReference>
<gene>
    <name evidence="1" type="ORF">D1825_07620</name>
</gene>
<protein>
    <recommendedName>
        <fullName evidence="3">Protein kinase domain-containing protein</fullName>
    </recommendedName>
</protein>
<dbReference type="OrthoDB" id="5137722at2"/>
<reference evidence="1 2" key="1">
    <citation type="submission" date="2018-08" db="EMBL/GenBank/DDBJ databases">
        <title>Cellulomonas rhizosphaerae sp. nov., a novel actinomycete isolated from soil.</title>
        <authorList>
            <person name="Tian Y."/>
        </authorList>
    </citation>
    <scope>NUCLEOTIDE SEQUENCE [LARGE SCALE GENOMIC DNA]</scope>
    <source>
        <strain evidence="1 2">NEAU-TCZ24</strain>
    </source>
</reference>
<keyword evidence="2" id="KW-1185">Reference proteome</keyword>
<dbReference type="EMBL" id="QWKP01000175">
    <property type="protein sequence ID" value="RHA42275.1"/>
    <property type="molecule type" value="Genomic_DNA"/>
</dbReference>
<evidence type="ECO:0000313" key="1">
    <source>
        <dbReference type="EMBL" id="RHA42275.1"/>
    </source>
</evidence>
<organism evidence="1 2">
    <name type="scientific">Cellulomonas rhizosphaerae</name>
    <dbReference type="NCBI Taxonomy" id="2293719"/>
    <lineage>
        <taxon>Bacteria</taxon>
        <taxon>Bacillati</taxon>
        <taxon>Actinomycetota</taxon>
        <taxon>Actinomycetes</taxon>
        <taxon>Micrococcales</taxon>
        <taxon>Cellulomonadaceae</taxon>
        <taxon>Cellulomonas</taxon>
    </lineage>
</organism>
<dbReference type="AlphaFoldDB" id="A0A413RMF8"/>
<dbReference type="InterPro" id="IPR011009">
    <property type="entry name" value="Kinase-like_dom_sf"/>
</dbReference>
<dbReference type="RefSeq" id="WP_118766840.1">
    <property type="nucleotide sequence ID" value="NZ_QWKP01000175.1"/>
</dbReference>
<proteinExistence type="predicted"/>
<name>A0A413RMF8_9CELL</name>
<dbReference type="Proteomes" id="UP000283374">
    <property type="component" value="Unassembled WGS sequence"/>
</dbReference>
<evidence type="ECO:0008006" key="3">
    <source>
        <dbReference type="Google" id="ProtNLM"/>
    </source>
</evidence>
<evidence type="ECO:0000313" key="2">
    <source>
        <dbReference type="Proteomes" id="UP000283374"/>
    </source>
</evidence>
<sequence>MDPYLVPEDVATALSSLGFLAVAPAGPEGGGWLAVAQDDGARYVELHVLPAVLDDELARRLDLLRAVRHPHLSQLLDASQIAPGRIALLVEHVPGLTVAEIRAARVALTDGEGVTLAVPVLQALAALHDAGLVHGPVTASAVVVRPDGRPVLTDLRGAVLGSGSVDGDVRRWLSTLVALLPVAELDRLVVPPGGRTLRQLLEEALRADVEVDALIGSCFAVAEPEALHLPDAGALAGADLVRSAGRRALPTRAAPRPARGPRTWAIAAAAALVLAVGGWGVSHRTAGAVERPDPVAAAVALSHARGEVIAAGVPEALDDVEVPGGPAHRADVDLLASLRGRSVEGLDIEVRSAAPAGTSGSDVARVELRSAVTSHVVVGADGTRTRVEASPESAVVLELRWTDEGWRVWEVSPS</sequence>
<comment type="caution">
    <text evidence="1">The sequence shown here is derived from an EMBL/GenBank/DDBJ whole genome shotgun (WGS) entry which is preliminary data.</text>
</comment>